<evidence type="ECO:0000256" key="1">
    <source>
        <dbReference type="SAM" id="MobiDB-lite"/>
    </source>
</evidence>
<feature type="transmembrane region" description="Helical" evidence="2">
    <location>
        <begin position="12"/>
        <end position="30"/>
    </location>
</feature>
<evidence type="ECO:0000256" key="2">
    <source>
        <dbReference type="SAM" id="Phobius"/>
    </source>
</evidence>
<sequence>MIWDNRPRTRCGLASIKSCVPMLTTVQPMAFAELRPRVWFSFLSHGLRSFLVLIALSSIVPGTATLINLQSSTPSRTRLNNSFDVGSNGKKFLRKGSS</sequence>
<reference evidence="3" key="1">
    <citation type="submission" date="2014-09" db="EMBL/GenBank/DDBJ databases">
        <authorList>
            <person name="Magalhaes I.L.F."/>
            <person name="Oliveira U."/>
            <person name="Santos F.R."/>
            <person name="Vidigal T.H.D.A."/>
            <person name="Brescovit A.D."/>
            <person name="Santos A.J."/>
        </authorList>
    </citation>
    <scope>NUCLEOTIDE SEQUENCE</scope>
    <source>
        <tissue evidence="3">Shoot tissue taken approximately 20 cm above the soil surface</tissue>
    </source>
</reference>
<organism evidence="3">
    <name type="scientific">Arundo donax</name>
    <name type="common">Giant reed</name>
    <name type="synonym">Donax arundinaceus</name>
    <dbReference type="NCBI Taxonomy" id="35708"/>
    <lineage>
        <taxon>Eukaryota</taxon>
        <taxon>Viridiplantae</taxon>
        <taxon>Streptophyta</taxon>
        <taxon>Embryophyta</taxon>
        <taxon>Tracheophyta</taxon>
        <taxon>Spermatophyta</taxon>
        <taxon>Magnoliopsida</taxon>
        <taxon>Liliopsida</taxon>
        <taxon>Poales</taxon>
        <taxon>Poaceae</taxon>
        <taxon>PACMAD clade</taxon>
        <taxon>Arundinoideae</taxon>
        <taxon>Arundineae</taxon>
        <taxon>Arundo</taxon>
    </lineage>
</organism>
<proteinExistence type="predicted"/>
<feature type="region of interest" description="Disordered" evidence="1">
    <location>
        <begin position="79"/>
        <end position="98"/>
    </location>
</feature>
<accession>A0A0A9CVK4</accession>
<keyword evidence="2" id="KW-0472">Membrane</keyword>
<feature type="transmembrane region" description="Helical" evidence="2">
    <location>
        <begin position="50"/>
        <end position="69"/>
    </location>
</feature>
<dbReference type="EMBL" id="GBRH01217516">
    <property type="protein sequence ID" value="JAD80379.1"/>
    <property type="molecule type" value="Transcribed_RNA"/>
</dbReference>
<dbReference type="AlphaFoldDB" id="A0A0A9CVK4"/>
<keyword evidence="2" id="KW-0812">Transmembrane</keyword>
<protein>
    <submittedName>
        <fullName evidence="3">Uncharacterized protein</fullName>
    </submittedName>
</protein>
<reference evidence="3" key="2">
    <citation type="journal article" date="2015" name="Data Brief">
        <title>Shoot transcriptome of the giant reed, Arundo donax.</title>
        <authorList>
            <person name="Barrero R.A."/>
            <person name="Guerrero F.D."/>
            <person name="Moolhuijzen P."/>
            <person name="Goolsby J.A."/>
            <person name="Tidwell J."/>
            <person name="Bellgard S.E."/>
            <person name="Bellgard M.I."/>
        </authorList>
    </citation>
    <scope>NUCLEOTIDE SEQUENCE</scope>
    <source>
        <tissue evidence="3">Shoot tissue taken approximately 20 cm above the soil surface</tissue>
    </source>
</reference>
<keyword evidence="2" id="KW-1133">Transmembrane helix</keyword>
<name>A0A0A9CVK4_ARUDO</name>
<evidence type="ECO:0000313" key="3">
    <source>
        <dbReference type="EMBL" id="JAD80379.1"/>
    </source>
</evidence>